<name>A0A4Y2JQ03_ARAVE</name>
<sequence>MICIFAETAVLDPTASISGTFRKSINLGRWAPQTTSWLNSLICFVPLRDFDSRKEVARKKEDIFDLGRLTIVRRWDRTYLKLNDMEAKKVFKKEKSFEKT</sequence>
<evidence type="ECO:0000313" key="1">
    <source>
        <dbReference type="EMBL" id="GBM91509.1"/>
    </source>
</evidence>
<dbReference type="AlphaFoldDB" id="A0A4Y2JQ03"/>
<gene>
    <name evidence="1" type="ORF">AVEN_118227_1</name>
</gene>
<dbReference type="EMBL" id="BGPR01003711">
    <property type="protein sequence ID" value="GBM91509.1"/>
    <property type="molecule type" value="Genomic_DNA"/>
</dbReference>
<accession>A0A4Y2JQ03</accession>
<reference evidence="1 2" key="1">
    <citation type="journal article" date="2019" name="Sci. Rep.">
        <title>Orb-weaving spider Araneus ventricosus genome elucidates the spidroin gene catalogue.</title>
        <authorList>
            <person name="Kono N."/>
            <person name="Nakamura H."/>
            <person name="Ohtoshi R."/>
            <person name="Moran D.A.P."/>
            <person name="Shinohara A."/>
            <person name="Yoshida Y."/>
            <person name="Fujiwara M."/>
            <person name="Mori M."/>
            <person name="Tomita M."/>
            <person name="Arakawa K."/>
        </authorList>
    </citation>
    <scope>NUCLEOTIDE SEQUENCE [LARGE SCALE GENOMIC DNA]</scope>
</reference>
<organism evidence="1 2">
    <name type="scientific">Araneus ventricosus</name>
    <name type="common">Orbweaver spider</name>
    <name type="synonym">Epeira ventricosa</name>
    <dbReference type="NCBI Taxonomy" id="182803"/>
    <lineage>
        <taxon>Eukaryota</taxon>
        <taxon>Metazoa</taxon>
        <taxon>Ecdysozoa</taxon>
        <taxon>Arthropoda</taxon>
        <taxon>Chelicerata</taxon>
        <taxon>Arachnida</taxon>
        <taxon>Araneae</taxon>
        <taxon>Araneomorphae</taxon>
        <taxon>Entelegynae</taxon>
        <taxon>Araneoidea</taxon>
        <taxon>Araneidae</taxon>
        <taxon>Araneus</taxon>
    </lineage>
</organism>
<evidence type="ECO:0000313" key="2">
    <source>
        <dbReference type="Proteomes" id="UP000499080"/>
    </source>
</evidence>
<keyword evidence="2" id="KW-1185">Reference proteome</keyword>
<protein>
    <submittedName>
        <fullName evidence="1">Uncharacterized protein</fullName>
    </submittedName>
</protein>
<comment type="caution">
    <text evidence="1">The sequence shown here is derived from an EMBL/GenBank/DDBJ whole genome shotgun (WGS) entry which is preliminary data.</text>
</comment>
<dbReference type="Proteomes" id="UP000499080">
    <property type="component" value="Unassembled WGS sequence"/>
</dbReference>
<proteinExistence type="predicted"/>